<keyword evidence="2" id="KW-0732">Signal</keyword>
<feature type="region of interest" description="Disordered" evidence="1">
    <location>
        <begin position="162"/>
        <end position="181"/>
    </location>
</feature>
<reference evidence="3 4" key="1">
    <citation type="submission" date="2021-01" db="EMBL/GenBank/DDBJ databases">
        <title>Belnapia mucosa sp. nov. and Belnapia arida sp. nov., isolated from the Tabernas Desert (Almeria, Spain).</title>
        <authorList>
            <person name="Molina-Menor E."/>
            <person name="Vidal-Verdu A."/>
            <person name="Calonge A."/>
            <person name="Satari L."/>
            <person name="Pereto J."/>
            <person name="Porcar M."/>
        </authorList>
    </citation>
    <scope>NUCLEOTIDE SEQUENCE [LARGE SCALE GENOMIC DNA]</scope>
    <source>
        <strain evidence="3 4">T18</strain>
    </source>
</reference>
<feature type="compositionally biased region" description="Polar residues" evidence="1">
    <location>
        <begin position="78"/>
        <end position="98"/>
    </location>
</feature>
<feature type="compositionally biased region" description="Low complexity" evidence="1">
    <location>
        <begin position="43"/>
        <end position="60"/>
    </location>
</feature>
<feature type="region of interest" description="Disordered" evidence="1">
    <location>
        <begin position="128"/>
        <end position="151"/>
    </location>
</feature>
<feature type="region of interest" description="Disordered" evidence="1">
    <location>
        <begin position="43"/>
        <end position="104"/>
    </location>
</feature>
<proteinExistence type="predicted"/>
<evidence type="ECO:0000313" key="3">
    <source>
        <dbReference type="EMBL" id="MBL6077977.1"/>
    </source>
</evidence>
<name>A0ABS1U2P2_9PROT</name>
<comment type="caution">
    <text evidence="3">The sequence shown here is derived from an EMBL/GenBank/DDBJ whole genome shotgun (WGS) entry which is preliminary data.</text>
</comment>
<dbReference type="RefSeq" id="WP_202831130.1">
    <property type="nucleotide sequence ID" value="NZ_JAETWB010000002.1"/>
</dbReference>
<feature type="chain" id="PRO_5046384846" evidence="2">
    <location>
        <begin position="42"/>
        <end position="181"/>
    </location>
</feature>
<dbReference type="EMBL" id="JAETWB010000002">
    <property type="protein sequence ID" value="MBL6077977.1"/>
    <property type="molecule type" value="Genomic_DNA"/>
</dbReference>
<dbReference type="Proteomes" id="UP000660885">
    <property type="component" value="Unassembled WGS sequence"/>
</dbReference>
<keyword evidence="4" id="KW-1185">Reference proteome</keyword>
<evidence type="ECO:0000256" key="1">
    <source>
        <dbReference type="SAM" id="MobiDB-lite"/>
    </source>
</evidence>
<feature type="compositionally biased region" description="Gly residues" evidence="1">
    <location>
        <begin position="166"/>
        <end position="181"/>
    </location>
</feature>
<feature type="compositionally biased region" description="Polar residues" evidence="1">
    <location>
        <begin position="128"/>
        <end position="145"/>
    </location>
</feature>
<gene>
    <name evidence="3" type="ORF">JMJ56_08170</name>
</gene>
<feature type="signal peptide" evidence="2">
    <location>
        <begin position="1"/>
        <end position="41"/>
    </location>
</feature>
<protein>
    <submittedName>
        <fullName evidence="3">Uncharacterized protein</fullName>
    </submittedName>
</protein>
<evidence type="ECO:0000256" key="2">
    <source>
        <dbReference type="SAM" id="SignalP"/>
    </source>
</evidence>
<accession>A0ABS1U2P2</accession>
<organism evidence="3 4">
    <name type="scientific">Belnapia arida</name>
    <dbReference type="NCBI Taxonomy" id="2804533"/>
    <lineage>
        <taxon>Bacteria</taxon>
        <taxon>Pseudomonadati</taxon>
        <taxon>Pseudomonadota</taxon>
        <taxon>Alphaproteobacteria</taxon>
        <taxon>Acetobacterales</taxon>
        <taxon>Roseomonadaceae</taxon>
        <taxon>Belnapia</taxon>
    </lineage>
</organism>
<sequence>MQRMLHHTPRAAAAQRDLRRVLLLTGAATILALGMMATAQAQTQAQTSQTPPTLAPAQQPGSAEPEVVGRLRTVEQALHQTQSEVSGGQQPNFPQARSTVEAGLRTIREVPQQVQGQQDWRDARQKLEQVQQSLQGERPDQQQVASALGDAAKAVGALATRMGSGAEAGGGPARSGSGAGR</sequence>
<evidence type="ECO:0000313" key="4">
    <source>
        <dbReference type="Proteomes" id="UP000660885"/>
    </source>
</evidence>